<dbReference type="AlphaFoldDB" id="A0A7S3VK56"/>
<reference evidence="2" key="1">
    <citation type="submission" date="2021-01" db="EMBL/GenBank/DDBJ databases">
        <authorList>
            <person name="Corre E."/>
            <person name="Pelletier E."/>
            <person name="Niang G."/>
            <person name="Scheremetjew M."/>
            <person name="Finn R."/>
            <person name="Kale V."/>
            <person name="Holt S."/>
            <person name="Cochrane G."/>
            <person name="Meng A."/>
            <person name="Brown T."/>
            <person name="Cohen L."/>
        </authorList>
    </citation>
    <scope>NUCLEOTIDE SEQUENCE</scope>
    <source>
        <strain evidence="2">CCMP1320</strain>
    </source>
</reference>
<organism evidence="2">
    <name type="scientific">Dunaliella tertiolecta</name>
    <name type="common">Green alga</name>
    <dbReference type="NCBI Taxonomy" id="3047"/>
    <lineage>
        <taxon>Eukaryota</taxon>
        <taxon>Viridiplantae</taxon>
        <taxon>Chlorophyta</taxon>
        <taxon>core chlorophytes</taxon>
        <taxon>Chlorophyceae</taxon>
        <taxon>CS clade</taxon>
        <taxon>Chlamydomonadales</taxon>
        <taxon>Dunaliellaceae</taxon>
        <taxon>Dunaliella</taxon>
    </lineage>
</organism>
<protein>
    <submittedName>
        <fullName evidence="2">Uncharacterized protein</fullName>
    </submittedName>
</protein>
<keyword evidence="1" id="KW-0175">Coiled coil</keyword>
<evidence type="ECO:0000313" key="2">
    <source>
        <dbReference type="EMBL" id="CAE0490742.1"/>
    </source>
</evidence>
<gene>
    <name evidence="2" type="ORF">DTER00134_LOCUS5815</name>
</gene>
<sequence length="170" mass="19077">MSLARKAFLGAVGAGTVSYGLYFAVQQQEISRHESEVANWSQHVAAEHKAIQNSAKQIQEQEARMKQLSQHEANERTAEKETEIKLQEARDLVARLEAEYQNKQKSAEKAATDGRTAAIRLRNLRADAERAREALTVGEQSLVVARLRAREAQKLVNPLNHPRLKELLGK</sequence>
<accession>A0A7S3VK56</accession>
<evidence type="ECO:0000256" key="1">
    <source>
        <dbReference type="SAM" id="Coils"/>
    </source>
</evidence>
<feature type="coiled-coil region" evidence="1">
    <location>
        <begin position="51"/>
        <end position="113"/>
    </location>
</feature>
<name>A0A7S3VK56_DUNTE</name>
<dbReference type="EMBL" id="HBIP01010419">
    <property type="protein sequence ID" value="CAE0490742.1"/>
    <property type="molecule type" value="Transcribed_RNA"/>
</dbReference>
<proteinExistence type="predicted"/>